<dbReference type="AlphaFoldDB" id="N4U460"/>
<feature type="region of interest" description="Disordered" evidence="1">
    <location>
        <begin position="65"/>
        <end position="98"/>
    </location>
</feature>
<gene>
    <name evidence="2" type="ORF">FOC1_g10009464</name>
</gene>
<dbReference type="OrthoDB" id="5044250at2759"/>
<reference evidence="3" key="1">
    <citation type="submission" date="2012-09" db="EMBL/GenBank/DDBJ databases">
        <title>Genome sequencing and comparative transcriptomics of race 1 and race 4 of banana pathogen: Fusarium oxysporum f. sp. cubense.</title>
        <authorList>
            <person name="Fang X."/>
            <person name="Huang J."/>
        </authorList>
    </citation>
    <scope>NUCLEOTIDE SEQUENCE [LARGE SCALE GENOMIC DNA]</scope>
    <source>
        <strain evidence="3">race 1</strain>
    </source>
</reference>
<dbReference type="OMA" id="RTKYPGY"/>
<sequence>MAINHGLQAQIFRLSSIRTKYPGYSNLIYDSNGKIINRPICGPKIQPRVFKKPDTVFYKQAKLTRANPKKMPKKMPKKNTEETDITWRTREHSDKNDS</sequence>
<name>N4U460_FUSC1</name>
<dbReference type="Proteomes" id="UP000016928">
    <property type="component" value="Unassembled WGS sequence"/>
</dbReference>
<protein>
    <submittedName>
        <fullName evidence="2">Uncharacterized protein</fullName>
    </submittedName>
</protein>
<organism evidence="2 3">
    <name type="scientific">Fusarium oxysporum f. sp. cubense (strain race 1)</name>
    <name type="common">Panama disease fungus</name>
    <dbReference type="NCBI Taxonomy" id="1229664"/>
    <lineage>
        <taxon>Eukaryota</taxon>
        <taxon>Fungi</taxon>
        <taxon>Dikarya</taxon>
        <taxon>Ascomycota</taxon>
        <taxon>Pezizomycotina</taxon>
        <taxon>Sordariomycetes</taxon>
        <taxon>Hypocreomycetidae</taxon>
        <taxon>Hypocreales</taxon>
        <taxon>Nectriaceae</taxon>
        <taxon>Fusarium</taxon>
        <taxon>Fusarium oxysporum species complex</taxon>
    </lineage>
</organism>
<proteinExistence type="predicted"/>
<feature type="compositionally biased region" description="Basic and acidic residues" evidence="1">
    <location>
        <begin position="78"/>
        <end position="98"/>
    </location>
</feature>
<feature type="compositionally biased region" description="Basic residues" evidence="1">
    <location>
        <begin position="67"/>
        <end position="77"/>
    </location>
</feature>
<evidence type="ECO:0000256" key="1">
    <source>
        <dbReference type="SAM" id="MobiDB-lite"/>
    </source>
</evidence>
<dbReference type="EMBL" id="KB730215">
    <property type="protein sequence ID" value="ENH69959.1"/>
    <property type="molecule type" value="Genomic_DNA"/>
</dbReference>
<evidence type="ECO:0000313" key="2">
    <source>
        <dbReference type="EMBL" id="ENH69959.1"/>
    </source>
</evidence>
<reference evidence="3" key="2">
    <citation type="journal article" date="2014" name="PLoS ONE">
        <title>Genome and Transcriptome Analysis of the Fungal Pathogen Fusarium oxysporum f. sp. cubense Causing Banana Vascular Wilt Disease.</title>
        <authorList>
            <person name="Guo L."/>
            <person name="Han L."/>
            <person name="Yang L."/>
            <person name="Zeng H."/>
            <person name="Fan D."/>
            <person name="Zhu Y."/>
            <person name="Feng Y."/>
            <person name="Wang G."/>
            <person name="Peng C."/>
            <person name="Jiang X."/>
            <person name="Zhou D."/>
            <person name="Ni P."/>
            <person name="Liang C."/>
            <person name="Liu L."/>
            <person name="Wang J."/>
            <person name="Mao C."/>
            <person name="Fang X."/>
            <person name="Peng M."/>
            <person name="Huang J."/>
        </authorList>
    </citation>
    <scope>NUCLEOTIDE SEQUENCE [LARGE SCALE GENOMIC DNA]</scope>
    <source>
        <strain evidence="3">race 1</strain>
    </source>
</reference>
<evidence type="ECO:0000313" key="3">
    <source>
        <dbReference type="Proteomes" id="UP000016928"/>
    </source>
</evidence>
<accession>N4U460</accession>
<dbReference type="HOGENOM" id="CLU_2386225_0_0_1"/>
<dbReference type="VEuPathDB" id="FungiDB:FOC1_g10009464"/>